<feature type="non-terminal residue" evidence="2">
    <location>
        <position position="1"/>
    </location>
</feature>
<gene>
    <name evidence="2" type="ORF">N309_00179</name>
    <name evidence="1" type="ORF">N309_03739</name>
</gene>
<evidence type="ECO:0000313" key="3">
    <source>
        <dbReference type="Proteomes" id="UP000053641"/>
    </source>
</evidence>
<dbReference type="EMBL" id="KL894588">
    <property type="protein sequence ID" value="KGL81876.1"/>
    <property type="molecule type" value="Genomic_DNA"/>
</dbReference>
<reference evidence="2 3" key="1">
    <citation type="submission" date="2014-06" db="EMBL/GenBank/DDBJ databases">
        <title>Genome evolution of avian class.</title>
        <authorList>
            <person name="Zhang G."/>
            <person name="Li C."/>
        </authorList>
    </citation>
    <scope>NUCLEOTIDE SEQUENCE [LARGE SCALE GENOMIC DNA]</scope>
    <source>
        <strain evidence="2">BGI_N309</strain>
    </source>
</reference>
<accession>A0A099ZTX7</accession>
<dbReference type="AlphaFoldDB" id="A0A099ZTX7"/>
<sequence>KKWFLEMESTPSKDTVNIVETTTQNLEYYINLVEKIAAGFERIDSNFERSSIVGKILLNSV</sequence>
<feature type="non-terminal residue" evidence="2">
    <location>
        <position position="61"/>
    </location>
</feature>
<evidence type="ECO:0000313" key="1">
    <source>
        <dbReference type="EMBL" id="KGL81876.1"/>
    </source>
</evidence>
<organism evidence="2 3">
    <name type="scientific">Tinamus guttatus</name>
    <name type="common">White-throated tinamou</name>
    <dbReference type="NCBI Taxonomy" id="94827"/>
    <lineage>
        <taxon>Eukaryota</taxon>
        <taxon>Metazoa</taxon>
        <taxon>Chordata</taxon>
        <taxon>Craniata</taxon>
        <taxon>Vertebrata</taxon>
        <taxon>Euteleostomi</taxon>
        <taxon>Archelosauria</taxon>
        <taxon>Archosauria</taxon>
        <taxon>Dinosauria</taxon>
        <taxon>Saurischia</taxon>
        <taxon>Theropoda</taxon>
        <taxon>Coelurosauria</taxon>
        <taxon>Aves</taxon>
        <taxon>Palaeognathae</taxon>
        <taxon>Tinamiformes</taxon>
        <taxon>Tinamidae</taxon>
        <taxon>Tinamus</taxon>
    </lineage>
</organism>
<protein>
    <submittedName>
        <fullName evidence="2">Tigger transposable element-derived protein 1</fullName>
    </submittedName>
</protein>
<evidence type="ECO:0000313" key="2">
    <source>
        <dbReference type="EMBL" id="KGL85754.1"/>
    </source>
</evidence>
<name>A0A099ZTX7_TINGU</name>
<dbReference type="STRING" id="94827.A0A099ZTX7"/>
<proteinExistence type="predicted"/>
<dbReference type="EMBL" id="KL965895">
    <property type="protein sequence ID" value="KGL85754.1"/>
    <property type="molecule type" value="Genomic_DNA"/>
</dbReference>
<keyword evidence="3" id="KW-1185">Reference proteome</keyword>
<dbReference type="Proteomes" id="UP000053641">
    <property type="component" value="Unassembled WGS sequence"/>
</dbReference>